<dbReference type="Ensembl" id="ENSAPLT00020011731.1">
    <property type="protein sequence ID" value="ENSAPLP00020010891.1"/>
    <property type="gene ID" value="ENSAPLG00020008043.1"/>
</dbReference>
<accession>A0A8B9STL2</accession>
<dbReference type="Proteomes" id="UP000694400">
    <property type="component" value="Chromosome 31"/>
</dbReference>
<reference evidence="3" key="1">
    <citation type="submission" date="2019-08" db="EMBL/GenBank/DDBJ databases">
        <title>Three high-quality genomes provides insights into domestication of ducks.</title>
        <authorList>
            <person name="Hou Z.C."/>
            <person name="Zhu F."/>
            <person name="Yin Z.T."/>
            <person name="Zhang F."/>
        </authorList>
    </citation>
    <scope>NUCLEOTIDE SEQUENCE [LARGE SCALE GENOMIC DNA]</scope>
</reference>
<reference evidence="3" key="2">
    <citation type="submission" date="2025-08" db="UniProtKB">
        <authorList>
            <consortium name="Ensembl"/>
        </authorList>
    </citation>
    <scope>IDENTIFICATION</scope>
</reference>
<protein>
    <submittedName>
        <fullName evidence="3">Chromosome 12 open reading frame 10</fullName>
    </submittedName>
</protein>
<feature type="region of interest" description="Disordered" evidence="2">
    <location>
        <begin position="125"/>
        <end position="146"/>
    </location>
</feature>
<proteinExistence type="inferred from homology"/>
<name>A0A8B9STL2_ANAPL</name>
<comment type="similarity">
    <text evidence="1">Belongs to the MYG1 family.</text>
</comment>
<dbReference type="AlphaFoldDB" id="A0A8B9STL2"/>
<sequence length="332" mass="36358">MALQPLHPISLCPLSLHPTSLHPICLRPTSLHPLHPKSLHLVSLCPISLYPISLCPLCPIYLLPSAPQVPAPHIPVSRTPNPCTPAPHIPAPQIPVPCVPAPRVPAPHIPVPPIPVPPAPHFHPHHPLHPKTCSHPPHTPSYPQPHPFPCPPPPPLYAFTPPQQHRDPSGDRGGLFPLAFRERIRTRSSTGAAWAPRQLPGHRHTVSPPQVDASGAVLELPQGGCPWKEHLFSLEKELELPTPLQLVLFPDRSGQWRVQSVPVGPNTFQSRLPLPEQWRGVREEELSQLAAIPGCVFVHASGFIGGNRTRDGALQMARRTLELRHEAGEQSK</sequence>
<reference evidence="3" key="3">
    <citation type="submission" date="2025-09" db="UniProtKB">
        <authorList>
            <consortium name="Ensembl"/>
        </authorList>
    </citation>
    <scope>IDENTIFICATION</scope>
</reference>
<evidence type="ECO:0000313" key="4">
    <source>
        <dbReference type="Proteomes" id="UP000694400"/>
    </source>
</evidence>
<feature type="compositionally biased region" description="Pro residues" evidence="2">
    <location>
        <begin position="137"/>
        <end position="146"/>
    </location>
</feature>
<evidence type="ECO:0000256" key="1">
    <source>
        <dbReference type="ARBA" id="ARBA00010105"/>
    </source>
</evidence>
<dbReference type="PANTHER" id="PTHR11215:SF1">
    <property type="entry name" value="MYG1 EXONUCLEASE"/>
    <property type="match status" value="1"/>
</dbReference>
<evidence type="ECO:0000256" key="2">
    <source>
        <dbReference type="SAM" id="MobiDB-lite"/>
    </source>
</evidence>
<dbReference type="InterPro" id="IPR003226">
    <property type="entry name" value="MYG1_exonuclease"/>
</dbReference>
<organism evidence="3 4">
    <name type="scientific">Anas platyrhynchos</name>
    <name type="common">Mallard</name>
    <name type="synonym">Anas boschas</name>
    <dbReference type="NCBI Taxonomy" id="8839"/>
    <lineage>
        <taxon>Eukaryota</taxon>
        <taxon>Metazoa</taxon>
        <taxon>Chordata</taxon>
        <taxon>Craniata</taxon>
        <taxon>Vertebrata</taxon>
        <taxon>Euteleostomi</taxon>
        <taxon>Archelosauria</taxon>
        <taxon>Archosauria</taxon>
        <taxon>Dinosauria</taxon>
        <taxon>Saurischia</taxon>
        <taxon>Theropoda</taxon>
        <taxon>Coelurosauria</taxon>
        <taxon>Aves</taxon>
        <taxon>Neognathae</taxon>
        <taxon>Galloanserae</taxon>
        <taxon>Anseriformes</taxon>
        <taxon>Anatidae</taxon>
        <taxon>Anatinae</taxon>
        <taxon>Anas</taxon>
    </lineage>
</organism>
<evidence type="ECO:0000313" key="3">
    <source>
        <dbReference type="Ensembl" id="ENSAPLP00020010891.1"/>
    </source>
</evidence>
<dbReference type="Pfam" id="PF03690">
    <property type="entry name" value="MYG1_exonuc"/>
    <property type="match status" value="1"/>
</dbReference>
<dbReference type="GO" id="GO:0005737">
    <property type="term" value="C:cytoplasm"/>
    <property type="evidence" value="ECO:0007669"/>
    <property type="project" value="TreeGrafter"/>
</dbReference>
<dbReference type="PANTHER" id="PTHR11215">
    <property type="entry name" value="METAL DEPENDENT HYDROLASE - RELATED"/>
    <property type="match status" value="1"/>
</dbReference>
<dbReference type="GO" id="GO:0005634">
    <property type="term" value="C:nucleus"/>
    <property type="evidence" value="ECO:0007669"/>
    <property type="project" value="TreeGrafter"/>
</dbReference>